<dbReference type="InterPro" id="IPR050142">
    <property type="entry name" value="MADS-box/MEF2_TF"/>
</dbReference>
<dbReference type="InterPro" id="IPR033896">
    <property type="entry name" value="MEF2-like_N"/>
</dbReference>
<dbReference type="AlphaFoldDB" id="A0A922A3Y7"/>
<keyword evidence="1" id="KW-0175">Coiled coil</keyword>
<dbReference type="PANTHER" id="PTHR48019">
    <property type="entry name" value="SERUM RESPONSE FACTOR HOMOLOG"/>
    <property type="match status" value="1"/>
</dbReference>
<accession>A0A922A3Y7</accession>
<dbReference type="Proteomes" id="UP000811246">
    <property type="component" value="Chromosome 15"/>
</dbReference>
<evidence type="ECO:0000259" key="2">
    <source>
        <dbReference type="PROSITE" id="PS50066"/>
    </source>
</evidence>
<name>A0A922A3Y7_CARIL</name>
<dbReference type="PROSITE" id="PS00350">
    <property type="entry name" value="MADS_BOX_1"/>
    <property type="match status" value="1"/>
</dbReference>
<evidence type="ECO:0000313" key="4">
    <source>
        <dbReference type="Proteomes" id="UP000811246"/>
    </source>
</evidence>
<dbReference type="SMART" id="SM00432">
    <property type="entry name" value="MADS"/>
    <property type="match status" value="1"/>
</dbReference>
<dbReference type="EMBL" id="CM031839">
    <property type="protein sequence ID" value="KAG6674542.1"/>
    <property type="molecule type" value="Genomic_DNA"/>
</dbReference>
<dbReference type="GO" id="GO:0045944">
    <property type="term" value="P:positive regulation of transcription by RNA polymerase II"/>
    <property type="evidence" value="ECO:0007669"/>
    <property type="project" value="InterPro"/>
</dbReference>
<organism evidence="3 4">
    <name type="scientific">Carya illinoinensis</name>
    <name type="common">Pecan</name>
    <dbReference type="NCBI Taxonomy" id="32201"/>
    <lineage>
        <taxon>Eukaryota</taxon>
        <taxon>Viridiplantae</taxon>
        <taxon>Streptophyta</taxon>
        <taxon>Embryophyta</taxon>
        <taxon>Tracheophyta</taxon>
        <taxon>Spermatophyta</taxon>
        <taxon>Magnoliopsida</taxon>
        <taxon>eudicotyledons</taxon>
        <taxon>Gunneridae</taxon>
        <taxon>Pentapetalae</taxon>
        <taxon>rosids</taxon>
        <taxon>fabids</taxon>
        <taxon>Fagales</taxon>
        <taxon>Juglandaceae</taxon>
        <taxon>Carya</taxon>
    </lineage>
</organism>
<dbReference type="InterPro" id="IPR002100">
    <property type="entry name" value="TF_MADSbox"/>
</dbReference>
<dbReference type="GO" id="GO:0046983">
    <property type="term" value="F:protein dimerization activity"/>
    <property type="evidence" value="ECO:0007669"/>
    <property type="project" value="InterPro"/>
</dbReference>
<feature type="coiled-coil region" evidence="1">
    <location>
        <begin position="121"/>
        <end position="148"/>
    </location>
</feature>
<dbReference type="Pfam" id="PF00319">
    <property type="entry name" value="SRF-TF"/>
    <property type="match status" value="1"/>
</dbReference>
<comment type="caution">
    <text evidence="3">The sequence shown here is derived from an EMBL/GenBank/DDBJ whole genome shotgun (WGS) entry which is preliminary data.</text>
</comment>
<feature type="domain" description="MADS-box" evidence="2">
    <location>
        <begin position="1"/>
        <end position="61"/>
    </location>
</feature>
<protein>
    <recommendedName>
        <fullName evidence="2">MADS-box domain-containing protein</fullName>
    </recommendedName>
</protein>
<dbReference type="PROSITE" id="PS50066">
    <property type="entry name" value="MADS_BOX_2"/>
    <property type="match status" value="1"/>
</dbReference>
<sequence length="351" mass="39207">MGRVKLQIKRIENTANRQVTFSKRRNGLIKKAYELSVLCDIDVALIMFSPSGRLSHFAGNKSIEEILARYVNLPEHERGSSASSLPCNIERLQNLEFLQRALLKLKSEADIRTCQEASSPMRTADSKLEEVQQEILSCKSQLKDMQNRLRVFEGDPSEIITLCEAEYREQILKDTLRRVHMRKQVLEQNGNSYVAPPTASEVQVLPQNTASGTMPENPTCMLGWLPERDPQIQILNFLDSNGLLPLRGQSQNVVEILAPAPALAHPTLLHGQDMNQLNYHISPRTGVVDDNNVQRPDHFVQAIDVNLSPWSEICQTGNGEIQAAAVPVGARALLELYLSQISTPSTILTPN</sequence>
<proteinExistence type="predicted"/>
<dbReference type="GO" id="GO:0000977">
    <property type="term" value="F:RNA polymerase II transcription regulatory region sequence-specific DNA binding"/>
    <property type="evidence" value="ECO:0007669"/>
    <property type="project" value="InterPro"/>
</dbReference>
<evidence type="ECO:0000256" key="1">
    <source>
        <dbReference type="SAM" id="Coils"/>
    </source>
</evidence>
<gene>
    <name evidence="3" type="ORF">I3842_15G047600</name>
</gene>
<dbReference type="FunFam" id="3.40.1810.10:FF:000028">
    <property type="entry name" value="Agamous-like MADS-box protein AGL66 isoform A"/>
    <property type="match status" value="1"/>
</dbReference>
<evidence type="ECO:0000313" key="3">
    <source>
        <dbReference type="EMBL" id="KAG6674542.1"/>
    </source>
</evidence>
<dbReference type="CDD" id="cd00265">
    <property type="entry name" value="MADS_MEF2_like"/>
    <property type="match status" value="1"/>
</dbReference>
<reference evidence="3" key="1">
    <citation type="submission" date="2021-01" db="EMBL/GenBank/DDBJ databases">
        <authorList>
            <person name="Lovell J.T."/>
            <person name="Bentley N."/>
            <person name="Bhattarai G."/>
            <person name="Jenkins J.W."/>
            <person name="Sreedasyam A."/>
            <person name="Alarcon Y."/>
            <person name="Bock C."/>
            <person name="Boston L."/>
            <person name="Carlson J."/>
            <person name="Cervantes K."/>
            <person name="Clermont K."/>
            <person name="Krom N."/>
            <person name="Kubenka K."/>
            <person name="Mamidi S."/>
            <person name="Mattison C."/>
            <person name="Monteros M."/>
            <person name="Pisani C."/>
            <person name="Plott C."/>
            <person name="Rajasekar S."/>
            <person name="Rhein H.S."/>
            <person name="Rohla C."/>
            <person name="Song M."/>
            <person name="Hilaire R.S."/>
            <person name="Shu S."/>
            <person name="Wells L."/>
            <person name="Wang X."/>
            <person name="Webber J."/>
            <person name="Heerema R.J."/>
            <person name="Klein P."/>
            <person name="Conner P."/>
            <person name="Grauke L."/>
            <person name="Grimwood J."/>
            <person name="Schmutz J."/>
            <person name="Randall J.J."/>
        </authorList>
    </citation>
    <scope>NUCLEOTIDE SEQUENCE</scope>
    <source>
        <tissue evidence="3">Leaf</tissue>
    </source>
</reference>